<name>A0A316UQV8_9BASI</name>
<reference evidence="2 3" key="1">
    <citation type="journal article" date="2018" name="Mol. Biol. Evol.">
        <title>Broad Genomic Sampling Reveals a Smut Pathogenic Ancestry of the Fungal Clade Ustilaginomycotina.</title>
        <authorList>
            <person name="Kijpornyongpan T."/>
            <person name="Mondo S.J."/>
            <person name="Barry K."/>
            <person name="Sandor L."/>
            <person name="Lee J."/>
            <person name="Lipzen A."/>
            <person name="Pangilinan J."/>
            <person name="LaButti K."/>
            <person name="Hainaut M."/>
            <person name="Henrissat B."/>
            <person name="Grigoriev I.V."/>
            <person name="Spatafora J.W."/>
            <person name="Aime M.C."/>
        </authorList>
    </citation>
    <scope>NUCLEOTIDE SEQUENCE [LARGE SCALE GENOMIC DNA]</scope>
    <source>
        <strain evidence="2 3">MCA 5214</strain>
    </source>
</reference>
<keyword evidence="1" id="KW-0472">Membrane</keyword>
<evidence type="ECO:0000256" key="1">
    <source>
        <dbReference type="SAM" id="Phobius"/>
    </source>
</evidence>
<dbReference type="AlphaFoldDB" id="A0A316UQV8"/>
<proteinExistence type="predicted"/>
<gene>
    <name evidence="2" type="ORF">BDZ90DRAFT_176382</name>
</gene>
<keyword evidence="3" id="KW-1185">Reference proteome</keyword>
<sequence>MTPPSPAARWALPSPRAYAVSGRSLFYVLPLISFNLLLNTMHSSYLMLSRSRRAPFPSNSCKGDEVRWYLFAFMPFCGR</sequence>
<keyword evidence="1" id="KW-1133">Transmembrane helix</keyword>
<dbReference type="EMBL" id="KZ819668">
    <property type="protein sequence ID" value="PWN27364.1"/>
    <property type="molecule type" value="Genomic_DNA"/>
</dbReference>
<dbReference type="RefSeq" id="XP_025361976.1">
    <property type="nucleotide sequence ID" value="XM_025503734.1"/>
</dbReference>
<keyword evidence="1" id="KW-0812">Transmembrane</keyword>
<dbReference type="Proteomes" id="UP000245884">
    <property type="component" value="Unassembled WGS sequence"/>
</dbReference>
<evidence type="ECO:0000313" key="2">
    <source>
        <dbReference type="EMBL" id="PWN27364.1"/>
    </source>
</evidence>
<evidence type="ECO:0000313" key="3">
    <source>
        <dbReference type="Proteomes" id="UP000245884"/>
    </source>
</evidence>
<protein>
    <submittedName>
        <fullName evidence="2">Uncharacterized protein</fullName>
    </submittedName>
</protein>
<feature type="transmembrane region" description="Helical" evidence="1">
    <location>
        <begin position="25"/>
        <end position="48"/>
    </location>
</feature>
<dbReference type="GeneID" id="37025557"/>
<accession>A0A316UQV8</accession>
<organism evidence="2 3">
    <name type="scientific">Jaminaea rosea</name>
    <dbReference type="NCBI Taxonomy" id="1569628"/>
    <lineage>
        <taxon>Eukaryota</taxon>
        <taxon>Fungi</taxon>
        <taxon>Dikarya</taxon>
        <taxon>Basidiomycota</taxon>
        <taxon>Ustilaginomycotina</taxon>
        <taxon>Exobasidiomycetes</taxon>
        <taxon>Microstromatales</taxon>
        <taxon>Microstromatales incertae sedis</taxon>
        <taxon>Jaminaea</taxon>
    </lineage>
</organism>